<feature type="signal peptide" evidence="1">
    <location>
        <begin position="1"/>
        <end position="20"/>
    </location>
</feature>
<evidence type="ECO:0000256" key="1">
    <source>
        <dbReference type="SAM" id="SignalP"/>
    </source>
</evidence>
<sequence>MNRFICILWCFAFVSFTTLAKPPSYGEAIPERAWEVVDNPELGIRDAAYLDYYVKFTDINVTHYRLIRILSEHGKAAAEFVAPKEYLRNVRGRVIDRNGSITEFDRKEDFVDIMTYRTRSEKVKTKILIPPGLTDDCIVEIEWTISGKGGLEGDNYVNRHLIPEPFYCVKKVLDLPNFQRMQLQAGQDDWLVTRSLWSNVNPPIKFTKTKYRGSEKTLVYENVPPRKAYPYSNNYFDTQIPYFLIFRTIPNMGKDTDTFWKSFVRDYIKPDYNAFSMGGEYRKFLKDLKGRLGADPKLDPAQNPLGAARFALDALHRRLSVTYLLKADQLAAFRMQKERKAPKLEDCFRDGWANPSEMTRIYVKTLRDLGIQHQLLLTTNHNDPPFRAGENNPFAISWRPLVLVVNGEQQAMFCPWTPQFASGHLPSYYQGLPALVIDPDNKWAISYGATLHYGAAINQCQTNYQATLGKDGTFSVAMEQSGSGAFNAEMTESIYSLTDQERDAMLAERWQRRFGDDYLVEKVTTQGDRDIKDICVVSVEASMDLSGDSQWLSVNPFPGSMIDMYSPPMWPSDRTQPIFLNRPFYQVDTMRLQVPQGWKLKGEPSWQKANSVGTVKFVALQEGQTITIQRAITLNNHMLEAKAEPSLRVFLAWIEEVEAQQIAVSQGGA</sequence>
<feature type="chain" id="PRO_5035314135" evidence="1">
    <location>
        <begin position="21"/>
        <end position="669"/>
    </location>
</feature>
<dbReference type="EMBL" id="JAFREP010000007">
    <property type="protein sequence ID" value="MBO1318873.1"/>
    <property type="molecule type" value="Genomic_DNA"/>
</dbReference>
<dbReference type="Gene3D" id="2.60.120.1130">
    <property type="match status" value="1"/>
</dbReference>
<organism evidence="2 3">
    <name type="scientific">Acanthopleuribacter pedis</name>
    <dbReference type="NCBI Taxonomy" id="442870"/>
    <lineage>
        <taxon>Bacteria</taxon>
        <taxon>Pseudomonadati</taxon>
        <taxon>Acidobacteriota</taxon>
        <taxon>Holophagae</taxon>
        <taxon>Acanthopleuribacterales</taxon>
        <taxon>Acanthopleuribacteraceae</taxon>
        <taxon>Acanthopleuribacter</taxon>
    </lineage>
</organism>
<dbReference type="Proteomes" id="UP000664417">
    <property type="component" value="Unassembled WGS sequence"/>
</dbReference>
<comment type="caution">
    <text evidence="2">The sequence shown here is derived from an EMBL/GenBank/DDBJ whole genome shotgun (WGS) entry which is preliminary data.</text>
</comment>
<protein>
    <submittedName>
        <fullName evidence="2">DUF3858 domain-containing protein</fullName>
    </submittedName>
</protein>
<evidence type="ECO:0000313" key="2">
    <source>
        <dbReference type="EMBL" id="MBO1318873.1"/>
    </source>
</evidence>
<evidence type="ECO:0000313" key="3">
    <source>
        <dbReference type="Proteomes" id="UP000664417"/>
    </source>
</evidence>
<accession>A0A8J7U243</accession>
<proteinExistence type="predicted"/>
<reference evidence="2" key="1">
    <citation type="submission" date="2021-03" db="EMBL/GenBank/DDBJ databases">
        <authorList>
            <person name="Wang G."/>
        </authorList>
    </citation>
    <scope>NUCLEOTIDE SEQUENCE</scope>
    <source>
        <strain evidence="2">KCTC 12899</strain>
    </source>
</reference>
<name>A0A8J7U243_9BACT</name>
<dbReference type="AlphaFoldDB" id="A0A8J7U243"/>
<dbReference type="Gene3D" id="2.60.40.3140">
    <property type="match status" value="1"/>
</dbReference>
<dbReference type="RefSeq" id="WP_207858691.1">
    <property type="nucleotide sequence ID" value="NZ_JAFREP010000007.1"/>
</dbReference>
<keyword evidence="1" id="KW-0732">Signal</keyword>
<keyword evidence="3" id="KW-1185">Reference proteome</keyword>
<gene>
    <name evidence="2" type="ORF">J3U88_10415</name>
</gene>